<feature type="compositionally biased region" description="Basic and acidic residues" evidence="5">
    <location>
        <begin position="295"/>
        <end position="304"/>
    </location>
</feature>
<protein>
    <recommendedName>
        <fullName evidence="4">Pre-mRNA-splicing factor</fullName>
    </recommendedName>
</protein>
<feature type="region of interest" description="Disordered" evidence="5">
    <location>
        <begin position="223"/>
        <end position="247"/>
    </location>
</feature>
<feature type="region of interest" description="Disordered" evidence="5">
    <location>
        <begin position="284"/>
        <end position="432"/>
    </location>
</feature>
<name>A0A0D1XLW2_9PEZI</name>
<comment type="function">
    <text evidence="4">Involved in spliceosome maturation and the first step of pre-mRNA splicing.</text>
</comment>
<evidence type="ECO:0000256" key="5">
    <source>
        <dbReference type="SAM" id="MobiDB-lite"/>
    </source>
</evidence>
<evidence type="ECO:0000256" key="2">
    <source>
        <dbReference type="ARBA" id="ARBA00008576"/>
    </source>
</evidence>
<dbReference type="GO" id="GO:0005681">
    <property type="term" value="C:spliceosomal complex"/>
    <property type="evidence" value="ECO:0007669"/>
    <property type="project" value="UniProtKB-UniRule"/>
</dbReference>
<dbReference type="Proteomes" id="UP000053259">
    <property type="component" value="Unassembled WGS sequence"/>
</dbReference>
<comment type="subcellular location">
    <subcellularLocation>
        <location evidence="1 4">Nucleus</location>
    </subcellularLocation>
</comment>
<organism evidence="7 8">
    <name type="scientific">Verruconis gallopava</name>
    <dbReference type="NCBI Taxonomy" id="253628"/>
    <lineage>
        <taxon>Eukaryota</taxon>
        <taxon>Fungi</taxon>
        <taxon>Dikarya</taxon>
        <taxon>Ascomycota</taxon>
        <taxon>Pezizomycotina</taxon>
        <taxon>Dothideomycetes</taxon>
        <taxon>Pleosporomycetidae</taxon>
        <taxon>Venturiales</taxon>
        <taxon>Sympoventuriaceae</taxon>
        <taxon>Verruconis</taxon>
    </lineage>
</organism>
<evidence type="ECO:0000259" key="6">
    <source>
        <dbReference type="PROSITE" id="PS50174"/>
    </source>
</evidence>
<dbReference type="Pfam" id="PF12656">
    <property type="entry name" value="G-patch_2"/>
    <property type="match status" value="1"/>
</dbReference>
<dbReference type="STRING" id="253628.A0A0D1XLW2"/>
<feature type="region of interest" description="Disordered" evidence="5">
    <location>
        <begin position="1"/>
        <end position="118"/>
    </location>
</feature>
<evidence type="ECO:0000256" key="3">
    <source>
        <dbReference type="ARBA" id="ARBA00023242"/>
    </source>
</evidence>
<dbReference type="PROSITE" id="PS50174">
    <property type="entry name" value="G_PATCH"/>
    <property type="match status" value="1"/>
</dbReference>
<dbReference type="VEuPathDB" id="FungiDB:PV09_05606"/>
<dbReference type="AlphaFoldDB" id="A0A0D1XLW2"/>
<dbReference type="GO" id="GO:0000398">
    <property type="term" value="P:mRNA splicing, via spliceosome"/>
    <property type="evidence" value="ECO:0007669"/>
    <property type="project" value="UniProtKB-UniRule"/>
</dbReference>
<evidence type="ECO:0000256" key="1">
    <source>
        <dbReference type="ARBA" id="ARBA00004123"/>
    </source>
</evidence>
<dbReference type="HOGENOM" id="CLU_033338_1_0_1"/>
<keyword evidence="4" id="KW-0508">mRNA splicing</keyword>
<dbReference type="PANTHER" id="PTHR15818:SF2">
    <property type="entry name" value="G-PATCH DOMAIN AND KOW MOTIFS-CONTAINING PROTEIN"/>
    <property type="match status" value="1"/>
</dbReference>
<dbReference type="InParanoid" id="A0A0D1XLW2"/>
<evidence type="ECO:0000256" key="4">
    <source>
        <dbReference type="RuleBase" id="RU369096"/>
    </source>
</evidence>
<dbReference type="GO" id="GO:0003676">
    <property type="term" value="F:nucleic acid binding"/>
    <property type="evidence" value="ECO:0007669"/>
    <property type="project" value="InterPro"/>
</dbReference>
<accession>A0A0D1XLW2</accession>
<feature type="compositionally biased region" description="Basic and acidic residues" evidence="5">
    <location>
        <begin position="19"/>
        <end position="31"/>
    </location>
</feature>
<dbReference type="OrthoDB" id="5577072at2759"/>
<comment type="similarity">
    <text evidence="2 4">Belongs to the SPP2 family.</text>
</comment>
<sequence length="432" mass="49751">MAEGSKFSLRLGSKALEPPSHRPHEHVDHSNGTKRPHAALDDSDNEEDTGSKHQSITHFDKSVGGAFHSESTITAKKPLVIPVAESSSGRKRQKSSLPSQSAEAAEAAEAEAKANAAPVSFGLNLMKAKEHKDDASTIIVQANDTPTRSEPAETTVDEEALQALLGQKKNSNTIIPTLIDEEVFQRDYENAPDAPTESDYDAVPIDEFGAAMLRGMGWKDGEAIGRNKGQAPPKQRTLERRPELLGVGAKPANALGIELGEWGKQAKKHERKLDQAYAPVMLKNKMTGEMITEEEFQRRLKEQEMSFADDEEEEDRKGKEAEKERKRKREKDLDRDPNDRQHRSSRRDRSSSYDNHRRRRYEDDNVSDRSKYERRRDRERRRRDISMSRERDHSRKERNYWDREYEPRHRNDDRYYEKEKSIHDRSTRNIRW</sequence>
<keyword evidence="3 4" id="KW-0539">Nucleus</keyword>
<gene>
    <name evidence="7" type="ORF">PV09_05606</name>
</gene>
<evidence type="ECO:0000313" key="8">
    <source>
        <dbReference type="Proteomes" id="UP000053259"/>
    </source>
</evidence>
<dbReference type="InterPro" id="IPR026822">
    <property type="entry name" value="Spp2/MOS2_G-patch"/>
</dbReference>
<dbReference type="GeneID" id="27313579"/>
<feature type="compositionally biased region" description="Low complexity" evidence="5">
    <location>
        <begin position="102"/>
        <end position="117"/>
    </location>
</feature>
<feature type="domain" description="G-patch" evidence="6">
    <location>
        <begin position="205"/>
        <end position="252"/>
    </location>
</feature>
<dbReference type="InterPro" id="IPR000467">
    <property type="entry name" value="G_patch_dom"/>
</dbReference>
<evidence type="ECO:0000313" key="7">
    <source>
        <dbReference type="EMBL" id="KIW03401.1"/>
    </source>
</evidence>
<dbReference type="RefSeq" id="XP_016213270.1">
    <property type="nucleotide sequence ID" value="XM_016359131.1"/>
</dbReference>
<keyword evidence="8" id="KW-1185">Reference proteome</keyword>
<dbReference type="EMBL" id="KN847545">
    <property type="protein sequence ID" value="KIW03401.1"/>
    <property type="molecule type" value="Genomic_DNA"/>
</dbReference>
<keyword evidence="4" id="KW-0747">Spliceosome</keyword>
<dbReference type="InterPro" id="IPR045166">
    <property type="entry name" value="Spp2-like"/>
</dbReference>
<keyword evidence="4" id="KW-0507">mRNA processing</keyword>
<feature type="compositionally biased region" description="Basic and acidic residues" evidence="5">
    <location>
        <begin position="315"/>
        <end position="432"/>
    </location>
</feature>
<proteinExistence type="inferred from homology"/>
<dbReference type="PANTHER" id="PTHR15818">
    <property type="entry name" value="G PATCH AND KOW-CONTAINING"/>
    <property type="match status" value="1"/>
</dbReference>
<reference evidence="7 8" key="1">
    <citation type="submission" date="2015-01" db="EMBL/GenBank/DDBJ databases">
        <title>The Genome Sequence of Ochroconis gallopava CBS43764.</title>
        <authorList>
            <consortium name="The Broad Institute Genomics Platform"/>
            <person name="Cuomo C."/>
            <person name="de Hoog S."/>
            <person name="Gorbushina A."/>
            <person name="Stielow B."/>
            <person name="Teixiera M."/>
            <person name="Abouelleil A."/>
            <person name="Chapman S.B."/>
            <person name="Priest M."/>
            <person name="Young S.K."/>
            <person name="Wortman J."/>
            <person name="Nusbaum C."/>
            <person name="Birren B."/>
        </authorList>
    </citation>
    <scope>NUCLEOTIDE SEQUENCE [LARGE SCALE GENOMIC DNA]</scope>
    <source>
        <strain evidence="7 8">CBS 43764</strain>
    </source>
</reference>